<organism evidence="10 11">
    <name type="scientific">Vitis vinifera</name>
    <name type="common">Grape</name>
    <dbReference type="NCBI Taxonomy" id="29760"/>
    <lineage>
        <taxon>Eukaryota</taxon>
        <taxon>Viridiplantae</taxon>
        <taxon>Streptophyta</taxon>
        <taxon>Embryophyta</taxon>
        <taxon>Tracheophyta</taxon>
        <taxon>Spermatophyta</taxon>
        <taxon>Magnoliopsida</taxon>
        <taxon>eudicotyledons</taxon>
        <taxon>Gunneridae</taxon>
        <taxon>Pentapetalae</taxon>
        <taxon>rosids</taxon>
        <taxon>Vitales</taxon>
        <taxon>Vitaceae</taxon>
        <taxon>Viteae</taxon>
        <taxon>Vitis</taxon>
    </lineage>
</organism>
<comment type="caution">
    <text evidence="10">The sequence shown here is derived from an EMBL/GenBank/DDBJ whole genome shotgun (WGS) entry which is preliminary data.</text>
</comment>
<evidence type="ECO:0000256" key="5">
    <source>
        <dbReference type="ARBA" id="ARBA00022824"/>
    </source>
</evidence>
<evidence type="ECO:0000256" key="3">
    <source>
        <dbReference type="ARBA" id="ARBA00022475"/>
    </source>
</evidence>
<dbReference type="GO" id="GO:0005789">
    <property type="term" value="C:endoplasmic reticulum membrane"/>
    <property type="evidence" value="ECO:0007669"/>
    <property type="project" value="UniProtKB-SubCell"/>
</dbReference>
<evidence type="ECO:0000256" key="6">
    <source>
        <dbReference type="ARBA" id="ARBA00022989"/>
    </source>
</evidence>
<dbReference type="GO" id="GO:0005886">
    <property type="term" value="C:plasma membrane"/>
    <property type="evidence" value="ECO:0007669"/>
    <property type="project" value="UniProtKB-SubCell"/>
</dbReference>
<evidence type="ECO:0000256" key="1">
    <source>
        <dbReference type="ARBA" id="ARBA00004162"/>
    </source>
</evidence>
<dbReference type="PANTHER" id="PTHR32219">
    <property type="entry name" value="RNA-BINDING PROTEIN YLMH-RELATED"/>
    <property type="match status" value="1"/>
</dbReference>
<dbReference type="EMBL" id="QGNW01002261">
    <property type="protein sequence ID" value="RVW21917.1"/>
    <property type="molecule type" value="Genomic_DNA"/>
</dbReference>
<accession>A0A438CFC8</accession>
<keyword evidence="7" id="KW-0175">Coiled coil</keyword>
<keyword evidence="3" id="KW-1003">Cell membrane</keyword>
<evidence type="ECO:0000256" key="7">
    <source>
        <dbReference type="ARBA" id="ARBA00023054"/>
    </source>
</evidence>
<keyword evidence="4" id="KW-0812">Transmembrane</keyword>
<gene>
    <name evidence="10" type="ORF">CK203_101009</name>
</gene>
<dbReference type="PANTHER" id="PTHR32219:SF2">
    <property type="entry name" value="PROTON PUMP-INTERACTOR 1"/>
    <property type="match status" value="1"/>
</dbReference>
<keyword evidence="8" id="KW-0472">Membrane</keyword>
<dbReference type="InterPro" id="IPR055282">
    <property type="entry name" value="PPI1-4"/>
</dbReference>
<keyword evidence="6" id="KW-1133">Transmembrane helix</keyword>
<reference evidence="10 11" key="1">
    <citation type="journal article" date="2018" name="PLoS Genet.">
        <title>Population sequencing reveals clonal diversity and ancestral inbreeding in the grapevine cultivar Chardonnay.</title>
        <authorList>
            <person name="Roach M.J."/>
            <person name="Johnson D.L."/>
            <person name="Bohlmann J."/>
            <person name="van Vuuren H.J."/>
            <person name="Jones S.J."/>
            <person name="Pretorius I.S."/>
            <person name="Schmidt S.A."/>
            <person name="Borneman A.R."/>
        </authorList>
    </citation>
    <scope>NUCLEOTIDE SEQUENCE [LARGE SCALE GENOMIC DNA]</scope>
    <source>
        <strain evidence="11">cv. Chardonnay</strain>
        <tissue evidence="10">Leaf</tissue>
    </source>
</reference>
<proteinExistence type="inferred from homology"/>
<protein>
    <submittedName>
        <fullName evidence="10">Uncharacterized protein</fullName>
    </submittedName>
</protein>
<dbReference type="Proteomes" id="UP000288805">
    <property type="component" value="Unassembled WGS sequence"/>
</dbReference>
<comment type="subcellular location">
    <subcellularLocation>
        <location evidence="1">Cell membrane</location>
        <topology evidence="1">Single-pass membrane protein</topology>
    </subcellularLocation>
    <subcellularLocation>
        <location evidence="2">Endoplasmic reticulum membrane</location>
        <topology evidence="2">Single-pass membrane protein</topology>
    </subcellularLocation>
</comment>
<evidence type="ECO:0000313" key="11">
    <source>
        <dbReference type="Proteomes" id="UP000288805"/>
    </source>
</evidence>
<keyword evidence="5" id="KW-0256">Endoplasmic reticulum</keyword>
<evidence type="ECO:0000256" key="8">
    <source>
        <dbReference type="ARBA" id="ARBA00023136"/>
    </source>
</evidence>
<dbReference type="AlphaFoldDB" id="A0A438CFC8"/>
<name>A0A438CFC8_VITVI</name>
<comment type="similarity">
    <text evidence="9">Belongs to the plant Proton pump-interactor protein family.</text>
</comment>
<sequence length="153" mass="18336">MRNPMRSHWWYWKHQHPLKQRQWQKLLSNDLRKIPSRLHNMILFPPRRSRKRQMIELQIQELLWNVVTKKKKEIIPGLEKHQKGPSLDNEVDAAKLKEMKREEEIAKAKLALERKKKLADKSAAKAAIRAQKEAEKKLKEIITSLFIFLEFAN</sequence>
<evidence type="ECO:0000313" key="10">
    <source>
        <dbReference type="EMBL" id="RVW21917.1"/>
    </source>
</evidence>
<evidence type="ECO:0000256" key="4">
    <source>
        <dbReference type="ARBA" id="ARBA00022692"/>
    </source>
</evidence>
<evidence type="ECO:0000256" key="2">
    <source>
        <dbReference type="ARBA" id="ARBA00004389"/>
    </source>
</evidence>
<evidence type="ECO:0000256" key="9">
    <source>
        <dbReference type="ARBA" id="ARBA00038080"/>
    </source>
</evidence>